<dbReference type="EMBL" id="RBIN01000007">
    <property type="protein sequence ID" value="RKQ97103.1"/>
    <property type="molecule type" value="Genomic_DNA"/>
</dbReference>
<accession>A0A420WUJ0</accession>
<evidence type="ECO:0000313" key="2">
    <source>
        <dbReference type="Proteomes" id="UP000281975"/>
    </source>
</evidence>
<dbReference type="Proteomes" id="UP000281975">
    <property type="component" value="Unassembled WGS sequence"/>
</dbReference>
<sequence>MADAADDANELAQQHIDQLLNNRQRGPRLRPCGECHNPLCGNELDDDRALFCGAECSMEWEKRNG</sequence>
<comment type="caution">
    <text evidence="1">The sequence shown here is derived from an EMBL/GenBank/DDBJ whole genome shotgun (WGS) entry which is preliminary data.</text>
</comment>
<dbReference type="AlphaFoldDB" id="A0A420WUJ0"/>
<protein>
    <recommendedName>
        <fullName evidence="3">DUF2116 family Zn-ribbon domain-containing protein</fullName>
    </recommendedName>
</protein>
<keyword evidence="2" id="KW-1185">Reference proteome</keyword>
<name>A0A420WUJ0_9GAMM</name>
<proteinExistence type="predicted"/>
<evidence type="ECO:0008006" key="3">
    <source>
        <dbReference type="Google" id="ProtNLM"/>
    </source>
</evidence>
<organism evidence="1 2">
    <name type="scientific">Kushneria sinocarnis</name>
    <dbReference type="NCBI Taxonomy" id="595502"/>
    <lineage>
        <taxon>Bacteria</taxon>
        <taxon>Pseudomonadati</taxon>
        <taxon>Pseudomonadota</taxon>
        <taxon>Gammaproteobacteria</taxon>
        <taxon>Oceanospirillales</taxon>
        <taxon>Halomonadaceae</taxon>
        <taxon>Kushneria</taxon>
    </lineage>
</organism>
<evidence type="ECO:0000313" key="1">
    <source>
        <dbReference type="EMBL" id="RKQ97103.1"/>
    </source>
</evidence>
<reference evidence="1 2" key="1">
    <citation type="submission" date="2018-10" db="EMBL/GenBank/DDBJ databases">
        <title>Genomic Encyclopedia of Type Strains, Phase IV (KMG-IV): sequencing the most valuable type-strain genomes for metagenomic binning, comparative biology and taxonomic classification.</title>
        <authorList>
            <person name="Goeker M."/>
        </authorList>
    </citation>
    <scope>NUCLEOTIDE SEQUENCE [LARGE SCALE GENOMIC DNA]</scope>
    <source>
        <strain evidence="1 2">DSM 23229</strain>
    </source>
</reference>
<gene>
    <name evidence="1" type="ORF">C7446_2522</name>
</gene>